<proteinExistence type="predicted"/>
<dbReference type="InterPro" id="IPR005654">
    <property type="entry name" value="ATPase_AFG1-like"/>
</dbReference>
<dbReference type="SUPFAM" id="SSF52540">
    <property type="entry name" value="P-loop containing nucleoside triphosphate hydrolases"/>
    <property type="match status" value="1"/>
</dbReference>
<dbReference type="Proteomes" id="UP000075787">
    <property type="component" value="Unassembled WGS sequence"/>
</dbReference>
<evidence type="ECO:0000256" key="2">
    <source>
        <dbReference type="ARBA" id="ARBA00022840"/>
    </source>
</evidence>
<dbReference type="EMBL" id="DMAI01000073">
    <property type="protein sequence ID" value="HAE46689.1"/>
    <property type="molecule type" value="Genomic_DNA"/>
</dbReference>
<evidence type="ECO:0000313" key="3">
    <source>
        <dbReference type="EMBL" id="HAE46689.1"/>
    </source>
</evidence>
<accession>A0A161R730</accession>
<dbReference type="GO" id="GO:0016887">
    <property type="term" value="F:ATP hydrolysis activity"/>
    <property type="evidence" value="ECO:0007669"/>
    <property type="project" value="InterPro"/>
</dbReference>
<dbReference type="Proteomes" id="UP000257706">
    <property type="component" value="Unassembled WGS sequence"/>
</dbReference>
<evidence type="ECO:0000313" key="4">
    <source>
        <dbReference type="EMBL" id="KYO56279.1"/>
    </source>
</evidence>
<evidence type="ECO:0000256" key="1">
    <source>
        <dbReference type="ARBA" id="ARBA00022741"/>
    </source>
</evidence>
<dbReference type="GO" id="GO:0005737">
    <property type="term" value="C:cytoplasm"/>
    <property type="evidence" value="ECO:0007669"/>
    <property type="project" value="TreeGrafter"/>
</dbReference>
<dbReference type="OrthoDB" id="9774491at2"/>
<comment type="caution">
    <text evidence="4">The sequence shown here is derived from an EMBL/GenBank/DDBJ whole genome shotgun (WGS) entry which is preliminary data.</text>
</comment>
<dbReference type="Gene3D" id="3.40.50.300">
    <property type="entry name" value="P-loop containing nucleotide triphosphate hydrolases"/>
    <property type="match status" value="1"/>
</dbReference>
<dbReference type="AlphaFoldDB" id="A0A161R730"/>
<keyword evidence="2" id="KW-0067">ATP-binding</keyword>
<dbReference type="PANTHER" id="PTHR12169:SF6">
    <property type="entry name" value="AFG1-LIKE ATPASE"/>
    <property type="match status" value="1"/>
</dbReference>
<reference evidence="3 6" key="2">
    <citation type="journal article" date="2018" name="Nat. Biotechnol.">
        <title>A standardized bacterial taxonomy based on genome phylogeny substantially revises the tree of life.</title>
        <authorList>
            <person name="Parks D.H."/>
            <person name="Chuvochina M."/>
            <person name="Waite D.W."/>
            <person name="Rinke C."/>
            <person name="Skarshewski A."/>
            <person name="Chaumeil P.A."/>
            <person name="Hugenholtz P."/>
        </authorList>
    </citation>
    <scope>NUCLEOTIDE SEQUENCE [LARGE SCALE GENOMIC DNA]</scope>
    <source>
        <strain evidence="3">UBA8739</strain>
    </source>
</reference>
<evidence type="ECO:0000313" key="5">
    <source>
        <dbReference type="Proteomes" id="UP000075787"/>
    </source>
</evidence>
<dbReference type="RefSeq" id="WP_062761955.1">
    <property type="nucleotide sequence ID" value="NZ_CP121045.1"/>
</dbReference>
<name>A0A161R730_9PROT</name>
<keyword evidence="3" id="KW-0131">Cell cycle</keyword>
<dbReference type="Pfam" id="PF03969">
    <property type="entry name" value="AFG1_ATPase"/>
    <property type="match status" value="1"/>
</dbReference>
<dbReference type="GeneID" id="97243812"/>
<reference evidence="4 5" key="1">
    <citation type="submission" date="2015-12" db="EMBL/GenBank/DDBJ databases">
        <title>Genome sequence of Tistrella mobilis MCCC 1A02139.</title>
        <authorList>
            <person name="Lu L."/>
            <person name="Lai Q."/>
            <person name="Shao Z."/>
            <person name="Qian P."/>
        </authorList>
    </citation>
    <scope>NUCLEOTIDE SEQUENCE [LARGE SCALE GENOMIC DNA]</scope>
    <source>
        <strain evidence="4 5">MCCC 1A02139</strain>
    </source>
</reference>
<protein>
    <submittedName>
        <fullName evidence="4">ATPase</fullName>
    </submittedName>
    <submittedName>
        <fullName evidence="3">Cell division protein ZapE</fullName>
    </submittedName>
</protein>
<keyword evidence="1" id="KW-0547">Nucleotide-binding</keyword>
<dbReference type="NCBIfam" id="NF040713">
    <property type="entry name" value="ZapE"/>
    <property type="match status" value="1"/>
</dbReference>
<dbReference type="GO" id="GO:0051301">
    <property type="term" value="P:cell division"/>
    <property type="evidence" value="ECO:0007669"/>
    <property type="project" value="UniProtKB-KW"/>
</dbReference>
<gene>
    <name evidence="4" type="ORF">AUP44_02715</name>
    <name evidence="3" type="ORF">DCK97_04640</name>
</gene>
<sequence length="392" mass="42594">MSAPVPDAAQDPARAYAALVAAGRIAADPAQAAAADRLSALIRRMREDRGTPPPAPAPKRGLLGRLFGGGAPEEGPPPMPPGPRGLYLWGGVGRGKSMLMDMAFRAAPVAPKRRVHFHAFMLDIHARLHAWRTTGDQNREPDPLPRIADAVAAEAKLLCFDEFQVRDVADAMILGRLFTHVLARGVYVIATSNRPPEDLYLDGLQRDRFIPFIRLVRDTLEVMELDSARDYRLDRLTLMPVYHVPADAAARAALDAAFRDLSGGAPASAEVLDVSGRRIEVPKAAGGVARFGFDDLCSRPLGAADYIEIARHHHTVIIDGIPAMGPDSRDRAARFVTLIDELYEHRVKLVCSAAALPDDLYPAGDGSFEFARTASRLAEMQSKEYLALPHLV</sequence>
<dbReference type="GO" id="GO:0005524">
    <property type="term" value="F:ATP binding"/>
    <property type="evidence" value="ECO:0007669"/>
    <property type="project" value="UniProtKB-KW"/>
</dbReference>
<dbReference type="PANTHER" id="PTHR12169">
    <property type="entry name" value="ATPASE N2B"/>
    <property type="match status" value="1"/>
</dbReference>
<dbReference type="InterPro" id="IPR027417">
    <property type="entry name" value="P-loop_NTPase"/>
</dbReference>
<evidence type="ECO:0000313" key="6">
    <source>
        <dbReference type="Proteomes" id="UP000257706"/>
    </source>
</evidence>
<keyword evidence="3" id="KW-0132">Cell division</keyword>
<organism evidence="4 5">
    <name type="scientific">Tistrella mobilis</name>
    <dbReference type="NCBI Taxonomy" id="171437"/>
    <lineage>
        <taxon>Bacteria</taxon>
        <taxon>Pseudomonadati</taxon>
        <taxon>Pseudomonadota</taxon>
        <taxon>Alphaproteobacteria</taxon>
        <taxon>Geminicoccales</taxon>
        <taxon>Geminicoccaceae</taxon>
        <taxon>Tistrella</taxon>
    </lineage>
</organism>
<dbReference type="EMBL" id="LPZR01000046">
    <property type="protein sequence ID" value="KYO56279.1"/>
    <property type="molecule type" value="Genomic_DNA"/>
</dbReference>